<dbReference type="AlphaFoldDB" id="A0A1V8SE01"/>
<sequence>MGFLNGFRSSRANSALQKALRVIEFLSPVVSLGLFASRVAKIVRLGQQATTTSNKAVLGILGAAVLYTLIAMILQFTVKHGGPKILRWLMMLLDILFIIAFIVVAVLTRPGGSSGSSGPCRTSKLAPVIPKNLNCNLPYGTFILSILSTFLHLITAAFHEVKDHRHNNQLKHDQEMNGQEIHQQHMRGHQAR</sequence>
<name>A0A1V8SE01_9PEZI</name>
<dbReference type="EMBL" id="NAJO01000054">
    <property type="protein sequence ID" value="OQN97392.1"/>
    <property type="molecule type" value="Genomic_DNA"/>
</dbReference>
<feature type="transmembrane region" description="Helical" evidence="1">
    <location>
        <begin position="88"/>
        <end position="107"/>
    </location>
</feature>
<evidence type="ECO:0000256" key="1">
    <source>
        <dbReference type="SAM" id="Phobius"/>
    </source>
</evidence>
<proteinExistence type="predicted"/>
<protein>
    <recommendedName>
        <fullName evidence="4">MARVEL domain-containing protein</fullName>
    </recommendedName>
</protein>
<accession>A0A1V8SE01</accession>
<feature type="transmembrane region" description="Helical" evidence="1">
    <location>
        <begin position="137"/>
        <end position="158"/>
    </location>
</feature>
<comment type="caution">
    <text evidence="2">The sequence shown here is derived from an EMBL/GenBank/DDBJ whole genome shotgun (WGS) entry which is preliminary data.</text>
</comment>
<dbReference type="OrthoDB" id="5342507at2759"/>
<organism evidence="2 3">
    <name type="scientific">Cryoendolithus antarcticus</name>
    <dbReference type="NCBI Taxonomy" id="1507870"/>
    <lineage>
        <taxon>Eukaryota</taxon>
        <taxon>Fungi</taxon>
        <taxon>Dikarya</taxon>
        <taxon>Ascomycota</taxon>
        <taxon>Pezizomycotina</taxon>
        <taxon>Dothideomycetes</taxon>
        <taxon>Dothideomycetidae</taxon>
        <taxon>Cladosporiales</taxon>
        <taxon>Cladosporiaceae</taxon>
        <taxon>Cryoendolithus</taxon>
    </lineage>
</organism>
<reference evidence="3" key="1">
    <citation type="submission" date="2017-03" db="EMBL/GenBank/DDBJ databases">
        <title>Genomes of endolithic fungi from Antarctica.</title>
        <authorList>
            <person name="Coleine C."/>
            <person name="Masonjones S."/>
            <person name="Stajich J.E."/>
        </authorList>
    </citation>
    <scope>NUCLEOTIDE SEQUENCE [LARGE SCALE GENOMIC DNA]</scope>
    <source>
        <strain evidence="3">CCFEE 5527</strain>
    </source>
</reference>
<keyword evidence="3" id="KW-1185">Reference proteome</keyword>
<evidence type="ECO:0000313" key="2">
    <source>
        <dbReference type="EMBL" id="OQN97392.1"/>
    </source>
</evidence>
<dbReference type="Proteomes" id="UP000192596">
    <property type="component" value="Unassembled WGS sequence"/>
</dbReference>
<keyword evidence="1" id="KW-1133">Transmembrane helix</keyword>
<dbReference type="InParanoid" id="A0A1V8SE01"/>
<evidence type="ECO:0008006" key="4">
    <source>
        <dbReference type="Google" id="ProtNLM"/>
    </source>
</evidence>
<feature type="transmembrane region" description="Helical" evidence="1">
    <location>
        <begin position="56"/>
        <end position="76"/>
    </location>
</feature>
<gene>
    <name evidence="2" type="ORF">B0A48_16551</name>
</gene>
<keyword evidence="1" id="KW-0472">Membrane</keyword>
<keyword evidence="1" id="KW-0812">Transmembrane</keyword>
<evidence type="ECO:0000313" key="3">
    <source>
        <dbReference type="Proteomes" id="UP000192596"/>
    </source>
</evidence>